<evidence type="ECO:0000313" key="12">
    <source>
        <dbReference type="EMBL" id="OEJ87631.1"/>
    </source>
</evidence>
<dbReference type="InterPro" id="IPR020422">
    <property type="entry name" value="TYR_PHOSPHATASE_DUAL_dom"/>
</dbReference>
<dbReference type="EMBL" id="LPNL01000004">
    <property type="protein sequence ID" value="OEJ87631.1"/>
    <property type="molecule type" value="Genomic_DNA"/>
</dbReference>
<keyword evidence="3" id="KW-0963">Cytoplasm</keyword>
<dbReference type="PANTHER" id="PTHR31126">
    <property type="entry name" value="TYROSINE-PROTEIN PHOSPHATASE"/>
    <property type="match status" value="1"/>
</dbReference>
<gene>
    <name evidence="12" type="ORF">AWRI3578_g2056</name>
</gene>
<dbReference type="Gene3D" id="3.90.190.10">
    <property type="entry name" value="Protein tyrosine phosphatase superfamily"/>
    <property type="match status" value="1"/>
</dbReference>
<evidence type="ECO:0000256" key="8">
    <source>
        <dbReference type="ARBA" id="ARBA00047927"/>
    </source>
</evidence>
<dbReference type="FunFam" id="3.90.190.10:FF:000035">
    <property type="entry name" value="Tyrosine phosphatase, putative"/>
    <property type="match status" value="1"/>
</dbReference>
<keyword evidence="4" id="KW-0378">Hydrolase</keyword>
<dbReference type="SUPFAM" id="SSF52799">
    <property type="entry name" value="(Phosphotyrosine protein) phosphatases II"/>
    <property type="match status" value="1"/>
</dbReference>
<accession>A0A1E5RL47</accession>
<comment type="subcellular location">
    <subcellularLocation>
        <location evidence="1">Cytoplasm</location>
    </subcellularLocation>
</comment>
<comment type="catalytic activity">
    <reaction evidence="9">
        <text>6-diphospho-1D-myo-inositol pentakisphosphate + H2O = 1D-myo-inositol hexakisphosphate + phosphate + H(+)</text>
        <dbReference type="Rhea" id="RHEA:79703"/>
        <dbReference type="ChEBI" id="CHEBI:15377"/>
        <dbReference type="ChEBI" id="CHEBI:15378"/>
        <dbReference type="ChEBI" id="CHEBI:43474"/>
        <dbReference type="ChEBI" id="CHEBI:58130"/>
        <dbReference type="ChEBI" id="CHEBI:230534"/>
        <dbReference type="EC" id="3.6.1.52"/>
    </reaction>
    <physiologicalReaction direction="left-to-right" evidence="9">
        <dbReference type="Rhea" id="RHEA:79704"/>
    </physiologicalReaction>
</comment>
<dbReference type="Pfam" id="PF03162">
    <property type="entry name" value="Y_phosphatase2"/>
    <property type="match status" value="1"/>
</dbReference>
<name>A0A1E5RL47_9ASCO</name>
<comment type="catalytic activity">
    <reaction evidence="7">
        <text>3,5-bis(diphospho)-1D-myo-inositol 1,2,4,6-tetrakisphosphate + H2O = 3-diphospho-1D-myo-inositol 1,2,4,5,6-pentakisphosphate + phosphate + 2 H(+)</text>
        <dbReference type="Rhea" id="RHEA:56312"/>
        <dbReference type="ChEBI" id="CHEBI:15377"/>
        <dbReference type="ChEBI" id="CHEBI:15378"/>
        <dbReference type="ChEBI" id="CHEBI:43474"/>
        <dbReference type="ChEBI" id="CHEBI:140372"/>
        <dbReference type="ChEBI" id="CHEBI:140374"/>
        <dbReference type="EC" id="3.6.1.52"/>
    </reaction>
    <physiologicalReaction direction="left-to-right" evidence="7">
        <dbReference type="Rhea" id="RHEA:56313"/>
    </physiologicalReaction>
</comment>
<protein>
    <recommendedName>
        <fullName evidence="2">diphosphoinositol-polyphosphate diphosphatase</fullName>
        <ecNumber evidence="2">3.6.1.52</ecNumber>
    </recommendedName>
</protein>
<dbReference type="CDD" id="cd14528">
    <property type="entry name" value="PFA-DSP_Siw14"/>
    <property type="match status" value="1"/>
</dbReference>
<dbReference type="PANTHER" id="PTHR31126:SF48">
    <property type="entry name" value="INOSITOL PHOSPHATASE SIW14"/>
    <property type="match status" value="1"/>
</dbReference>
<dbReference type="OrthoDB" id="6375174at2759"/>
<keyword evidence="13" id="KW-1185">Reference proteome</keyword>
<proteinExistence type="inferred from homology"/>
<evidence type="ECO:0000313" key="13">
    <source>
        <dbReference type="Proteomes" id="UP000095605"/>
    </source>
</evidence>
<feature type="domain" description="Tyrosine specific protein phosphatases" evidence="11">
    <location>
        <begin position="172"/>
        <end position="212"/>
    </location>
</feature>
<dbReference type="EC" id="3.6.1.52" evidence="2"/>
<dbReference type="PROSITE" id="PS00383">
    <property type="entry name" value="TYR_PHOSPHATASE_1"/>
    <property type="match status" value="1"/>
</dbReference>
<organism evidence="12 13">
    <name type="scientific">Hanseniaspora opuntiae</name>
    <dbReference type="NCBI Taxonomy" id="211096"/>
    <lineage>
        <taxon>Eukaryota</taxon>
        <taxon>Fungi</taxon>
        <taxon>Dikarya</taxon>
        <taxon>Ascomycota</taxon>
        <taxon>Saccharomycotina</taxon>
        <taxon>Saccharomycetes</taxon>
        <taxon>Saccharomycodales</taxon>
        <taxon>Saccharomycodaceae</taxon>
        <taxon>Hanseniaspora</taxon>
    </lineage>
</organism>
<dbReference type="PRINTS" id="PR01911">
    <property type="entry name" value="PFDSPHPHTASE"/>
</dbReference>
<dbReference type="GO" id="GO:0016791">
    <property type="term" value="F:phosphatase activity"/>
    <property type="evidence" value="ECO:0007669"/>
    <property type="project" value="InterPro"/>
</dbReference>
<comment type="similarity">
    <text evidence="5">Belongs to the protein-tyrosine phosphatase family. Atypical dual-specificity phosphatase Siw14-like subfamily.</text>
</comment>
<dbReference type="InterPro" id="IPR029021">
    <property type="entry name" value="Prot-tyrosine_phosphatase-like"/>
</dbReference>
<comment type="catalytic activity">
    <reaction evidence="8">
        <text>1,5-bis(diphospho)-1D-myo-inositol 2,3,4,6-tetrakisphosphate + H2O = 1-diphospho-1D-myo-inositol 2,3,4,5,6-pentakisphosphate + phosphate + 2 H(+)</text>
        <dbReference type="Rhea" id="RHEA:79699"/>
        <dbReference type="ChEBI" id="CHEBI:15377"/>
        <dbReference type="ChEBI" id="CHEBI:15378"/>
        <dbReference type="ChEBI" id="CHEBI:43474"/>
        <dbReference type="ChEBI" id="CHEBI:74946"/>
        <dbReference type="ChEBI" id="CHEBI:77983"/>
        <dbReference type="EC" id="3.6.1.52"/>
    </reaction>
    <physiologicalReaction direction="left-to-right" evidence="8">
        <dbReference type="Rhea" id="RHEA:79700"/>
    </physiologicalReaction>
</comment>
<reference evidence="13" key="1">
    <citation type="journal article" date="2016" name="Genome Announc.">
        <title>Genome sequences of three species of Hanseniaspora isolated from spontaneous wine fermentations.</title>
        <authorList>
            <person name="Sternes P.R."/>
            <person name="Lee D."/>
            <person name="Kutyna D.R."/>
            <person name="Borneman A.R."/>
        </authorList>
    </citation>
    <scope>NUCLEOTIDE SEQUENCE [LARGE SCALE GENOMIC DNA]</scope>
    <source>
        <strain evidence="13">AWRI3578</strain>
    </source>
</reference>
<dbReference type="AlphaFoldDB" id="A0A1E5RL47"/>
<evidence type="ECO:0000259" key="11">
    <source>
        <dbReference type="PROSITE" id="PS50056"/>
    </source>
</evidence>
<dbReference type="InterPro" id="IPR016130">
    <property type="entry name" value="Tyr_Pase_AS"/>
</dbReference>
<evidence type="ECO:0000259" key="10">
    <source>
        <dbReference type="PROSITE" id="PS50054"/>
    </source>
</evidence>
<dbReference type="InterPro" id="IPR020428">
    <property type="entry name" value="PFA-DSPs"/>
</dbReference>
<evidence type="ECO:0000256" key="1">
    <source>
        <dbReference type="ARBA" id="ARBA00004496"/>
    </source>
</evidence>
<dbReference type="InterPro" id="IPR004861">
    <property type="entry name" value="Siw14-like"/>
</dbReference>
<evidence type="ECO:0000256" key="4">
    <source>
        <dbReference type="ARBA" id="ARBA00022801"/>
    </source>
</evidence>
<evidence type="ECO:0000256" key="2">
    <source>
        <dbReference type="ARBA" id="ARBA00012527"/>
    </source>
</evidence>
<dbReference type="GO" id="GO:0005737">
    <property type="term" value="C:cytoplasm"/>
    <property type="evidence" value="ECO:0007669"/>
    <property type="project" value="UniProtKB-SubCell"/>
</dbReference>
<evidence type="ECO:0000256" key="6">
    <source>
        <dbReference type="ARBA" id="ARBA00047342"/>
    </source>
</evidence>
<comment type="caution">
    <text evidence="12">The sequence shown here is derived from an EMBL/GenBank/DDBJ whole genome shotgun (WGS) entry which is preliminary data.</text>
</comment>
<sequence>MKQSVQDLCLDLRCGDITDKQFIKELLSIYSVKSLHDLKPVLERDNLEAYIILEGVLLQSEEPVLNREDIQDDEANCDEDLDDKYNAAEHKLRNLDILSQDVYYPPENFAHVIGNIYRSSFPRSENISFFKQHLKLKSILVLLSDDYPEELLNLYKKHDIKLFTCAIQGNKEPFINIQDETVNKALRIILNPENHPILIHCNKGKHRTGTIVGCIRKLQNWSLTMIFDEYRRFAFPKARGLDQQCIEMYNPNEIEHYAVERKWLPLNW</sequence>
<dbReference type="PROSITE" id="PS50054">
    <property type="entry name" value="TYR_PHOSPHATASE_DUAL"/>
    <property type="match status" value="1"/>
</dbReference>
<feature type="domain" description="Tyrosine-protein phosphatase" evidence="10">
    <location>
        <begin position="108"/>
        <end position="258"/>
    </location>
</feature>
<evidence type="ECO:0000256" key="9">
    <source>
        <dbReference type="ARBA" id="ARBA00048424"/>
    </source>
</evidence>
<comment type="catalytic activity">
    <reaction evidence="6">
        <text>5-diphospho-1D-myo-inositol 1,2,3,4,6-pentakisphosphate + H2O = 1D-myo-inositol hexakisphosphate + phosphate + H(+)</text>
        <dbReference type="Rhea" id="RHEA:22384"/>
        <dbReference type="ChEBI" id="CHEBI:15377"/>
        <dbReference type="ChEBI" id="CHEBI:15378"/>
        <dbReference type="ChEBI" id="CHEBI:43474"/>
        <dbReference type="ChEBI" id="CHEBI:58130"/>
        <dbReference type="ChEBI" id="CHEBI:58628"/>
        <dbReference type="EC" id="3.6.1.52"/>
    </reaction>
    <physiologicalReaction direction="left-to-right" evidence="6">
        <dbReference type="Rhea" id="RHEA:22385"/>
    </physiologicalReaction>
</comment>
<evidence type="ECO:0000256" key="7">
    <source>
        <dbReference type="ARBA" id="ARBA00047562"/>
    </source>
</evidence>
<evidence type="ECO:0000256" key="3">
    <source>
        <dbReference type="ARBA" id="ARBA00022490"/>
    </source>
</evidence>
<dbReference type="Proteomes" id="UP000095605">
    <property type="component" value="Unassembled WGS sequence"/>
</dbReference>
<dbReference type="PROSITE" id="PS50056">
    <property type="entry name" value="TYR_PHOSPHATASE_2"/>
    <property type="match status" value="1"/>
</dbReference>
<evidence type="ECO:0000256" key="5">
    <source>
        <dbReference type="ARBA" id="ARBA00044949"/>
    </source>
</evidence>
<dbReference type="GO" id="GO:0052840">
    <property type="term" value="F:inositol diphosphate tetrakisphosphate diphosphatase activity"/>
    <property type="evidence" value="ECO:0007669"/>
    <property type="project" value="TreeGrafter"/>
</dbReference>
<dbReference type="InterPro" id="IPR000387">
    <property type="entry name" value="Tyr_Pase_dom"/>
</dbReference>